<dbReference type="Proteomes" id="UP000612899">
    <property type="component" value="Unassembled WGS sequence"/>
</dbReference>
<comment type="caution">
    <text evidence="2">The sequence shown here is derived from an EMBL/GenBank/DDBJ whole genome shotgun (WGS) entry which is preliminary data.</text>
</comment>
<evidence type="ECO:0000313" key="2">
    <source>
        <dbReference type="EMBL" id="GIH07244.1"/>
    </source>
</evidence>
<name>A0A8J3QAM1_9ACTN</name>
<reference evidence="2" key="1">
    <citation type="submission" date="2021-01" db="EMBL/GenBank/DDBJ databases">
        <title>Whole genome shotgun sequence of Rhizocola hellebori NBRC 109834.</title>
        <authorList>
            <person name="Komaki H."/>
            <person name="Tamura T."/>
        </authorList>
    </citation>
    <scope>NUCLEOTIDE SEQUENCE</scope>
    <source>
        <strain evidence="2">NBRC 109834</strain>
    </source>
</reference>
<protein>
    <submittedName>
        <fullName evidence="2">Uncharacterized protein</fullName>
    </submittedName>
</protein>
<proteinExistence type="predicted"/>
<evidence type="ECO:0000313" key="3">
    <source>
        <dbReference type="Proteomes" id="UP000612899"/>
    </source>
</evidence>
<dbReference type="RefSeq" id="WP_203911042.1">
    <property type="nucleotide sequence ID" value="NZ_BONY01000035.1"/>
</dbReference>
<keyword evidence="1" id="KW-1133">Transmembrane helix</keyword>
<dbReference type="EMBL" id="BONY01000035">
    <property type="protein sequence ID" value="GIH07244.1"/>
    <property type="molecule type" value="Genomic_DNA"/>
</dbReference>
<feature type="transmembrane region" description="Helical" evidence="1">
    <location>
        <begin position="19"/>
        <end position="45"/>
    </location>
</feature>
<keyword evidence="1" id="KW-0472">Membrane</keyword>
<accession>A0A8J3QAM1</accession>
<feature type="transmembrane region" description="Helical" evidence="1">
    <location>
        <begin position="65"/>
        <end position="92"/>
    </location>
</feature>
<evidence type="ECO:0000256" key="1">
    <source>
        <dbReference type="SAM" id="Phobius"/>
    </source>
</evidence>
<keyword evidence="1" id="KW-0812">Transmembrane</keyword>
<organism evidence="2 3">
    <name type="scientific">Rhizocola hellebori</name>
    <dbReference type="NCBI Taxonomy" id="1392758"/>
    <lineage>
        <taxon>Bacteria</taxon>
        <taxon>Bacillati</taxon>
        <taxon>Actinomycetota</taxon>
        <taxon>Actinomycetes</taxon>
        <taxon>Micromonosporales</taxon>
        <taxon>Micromonosporaceae</taxon>
        <taxon>Rhizocola</taxon>
    </lineage>
</organism>
<gene>
    <name evidence="2" type="ORF">Rhe02_53110</name>
</gene>
<keyword evidence="3" id="KW-1185">Reference proteome</keyword>
<sequence>MTAIDQPARVASRRPGVRLLIGVQLLVLALYGVAVAALMFLAIKAPGGWAETTPDRLLRYGYPGYVLYAPLWFLSSIGFALAVALVVAGIWSLSRIWRSGGPKWTLAGCTAATALTGLFHVTPVAELVRVWLLR</sequence>
<feature type="transmembrane region" description="Helical" evidence="1">
    <location>
        <begin position="104"/>
        <end position="125"/>
    </location>
</feature>
<dbReference type="AlphaFoldDB" id="A0A8J3QAM1"/>